<dbReference type="Proteomes" id="UP000550707">
    <property type="component" value="Unassembled WGS sequence"/>
</dbReference>
<organism evidence="1 2">
    <name type="scientific">Molossus molossus</name>
    <name type="common">Pallas' mastiff bat</name>
    <name type="synonym">Vespertilio molossus</name>
    <dbReference type="NCBI Taxonomy" id="27622"/>
    <lineage>
        <taxon>Eukaryota</taxon>
        <taxon>Metazoa</taxon>
        <taxon>Chordata</taxon>
        <taxon>Craniata</taxon>
        <taxon>Vertebrata</taxon>
        <taxon>Euteleostomi</taxon>
        <taxon>Mammalia</taxon>
        <taxon>Eutheria</taxon>
        <taxon>Laurasiatheria</taxon>
        <taxon>Chiroptera</taxon>
        <taxon>Yangochiroptera</taxon>
        <taxon>Molossidae</taxon>
        <taxon>Molossus</taxon>
    </lineage>
</organism>
<gene>
    <name evidence="1" type="ORF">HJG59_009119</name>
</gene>
<dbReference type="EMBL" id="JACASF010000016">
    <property type="protein sequence ID" value="KAF6426411.1"/>
    <property type="molecule type" value="Genomic_DNA"/>
</dbReference>
<proteinExistence type="predicted"/>
<dbReference type="InParanoid" id="A0A7J8DTG6"/>
<accession>A0A7J8DTG6</accession>
<protein>
    <submittedName>
        <fullName evidence="1">Uncharacterized protein</fullName>
    </submittedName>
</protein>
<keyword evidence="2" id="KW-1185">Reference proteome</keyword>
<sequence>MVETSSLCSLILGEYSFGPKDLASEQHSLQFCTWTCRCSLLTTAKFSNIILVNSDEASIILQRFWTQSFHFLQRFSVDKGPIFLSTFNNIFGSVDIVFYHMPCNTSEQMFISIPTNLTHSSPILSSVALSKVWDTSC</sequence>
<comment type="caution">
    <text evidence="1">The sequence shown here is derived from an EMBL/GenBank/DDBJ whole genome shotgun (WGS) entry which is preliminary data.</text>
</comment>
<dbReference type="AlphaFoldDB" id="A0A7J8DTG6"/>
<evidence type="ECO:0000313" key="2">
    <source>
        <dbReference type="Proteomes" id="UP000550707"/>
    </source>
</evidence>
<evidence type="ECO:0000313" key="1">
    <source>
        <dbReference type="EMBL" id="KAF6426411.1"/>
    </source>
</evidence>
<reference evidence="1 2" key="1">
    <citation type="journal article" date="2020" name="Nature">
        <title>Six reference-quality genomes reveal evolution of bat adaptations.</title>
        <authorList>
            <person name="Jebb D."/>
            <person name="Huang Z."/>
            <person name="Pippel M."/>
            <person name="Hughes G.M."/>
            <person name="Lavrichenko K."/>
            <person name="Devanna P."/>
            <person name="Winkler S."/>
            <person name="Jermiin L.S."/>
            <person name="Skirmuntt E.C."/>
            <person name="Katzourakis A."/>
            <person name="Burkitt-Gray L."/>
            <person name="Ray D.A."/>
            <person name="Sullivan K.A.M."/>
            <person name="Roscito J.G."/>
            <person name="Kirilenko B.M."/>
            <person name="Davalos L.M."/>
            <person name="Corthals A.P."/>
            <person name="Power M.L."/>
            <person name="Jones G."/>
            <person name="Ransome R.D."/>
            <person name="Dechmann D.K.N."/>
            <person name="Locatelli A.G."/>
            <person name="Puechmaille S.J."/>
            <person name="Fedrigo O."/>
            <person name="Jarvis E.D."/>
            <person name="Hiller M."/>
            <person name="Vernes S.C."/>
            <person name="Myers E.W."/>
            <person name="Teeling E.C."/>
        </authorList>
    </citation>
    <scope>NUCLEOTIDE SEQUENCE [LARGE SCALE GENOMIC DNA]</scope>
    <source>
        <strain evidence="1">MMolMol1</strain>
        <tissue evidence="1">Muscle</tissue>
    </source>
</reference>
<name>A0A7J8DTG6_MOLMO</name>